<organism evidence="2">
    <name type="scientific">Myxococcus fulvus</name>
    <dbReference type="NCBI Taxonomy" id="33"/>
    <lineage>
        <taxon>Bacteria</taxon>
        <taxon>Pseudomonadati</taxon>
        <taxon>Myxococcota</taxon>
        <taxon>Myxococcia</taxon>
        <taxon>Myxococcales</taxon>
        <taxon>Cystobacterineae</taxon>
        <taxon>Myxococcaceae</taxon>
        <taxon>Myxococcus</taxon>
    </lineage>
</organism>
<evidence type="ECO:0000313" key="2">
    <source>
        <dbReference type="EMBL" id="AYM52990.1"/>
    </source>
</evidence>
<dbReference type="AlphaFoldDB" id="A0A3S7UW47"/>
<sequence>MRVISPGLLVAAVTELSLSRSAKLVRLKDVIAWCEWNGVDYEGPDGKQQALWDAEREEARGPHRLLKFKSGECKQSRAGWALIAHGDKAREAAAQLGWREQLWDGVKWDWLGGSAPVVARRPSARRERAGGESNPDLSVEQPRLLVG</sequence>
<name>A0A3S7UW47_MYXFU</name>
<feature type="region of interest" description="Disordered" evidence="1">
    <location>
        <begin position="120"/>
        <end position="147"/>
    </location>
</feature>
<protein>
    <submittedName>
        <fullName evidence="2">Uncharacterized protein</fullName>
    </submittedName>
</protein>
<proteinExistence type="predicted"/>
<reference evidence="2" key="1">
    <citation type="journal article" date="2018" name="J. Ind. Microbiol. Biotechnol.">
        <title>Genome mining reveals uncommon alkylpyrones as type III PKS products from myxobacteria.</title>
        <authorList>
            <person name="Hug J.J."/>
            <person name="Panter F."/>
            <person name="Krug D."/>
            <person name="Muller R."/>
        </authorList>
    </citation>
    <scope>NUCLEOTIDE SEQUENCE</scope>
    <source>
        <strain evidence="2">MCy8288</strain>
    </source>
</reference>
<dbReference type="EMBL" id="MH908890">
    <property type="protein sequence ID" value="AYM52990.1"/>
    <property type="molecule type" value="Genomic_DNA"/>
</dbReference>
<evidence type="ECO:0000256" key="1">
    <source>
        <dbReference type="SAM" id="MobiDB-lite"/>
    </source>
</evidence>
<accession>A0A3S7UW47</accession>